<evidence type="ECO:0000313" key="1">
    <source>
        <dbReference type="EMBL" id="PNJ49697.1"/>
    </source>
</evidence>
<proteinExistence type="predicted"/>
<dbReference type="EMBL" id="NDHI03003442">
    <property type="protein sequence ID" value="PNJ49697.1"/>
    <property type="molecule type" value="Genomic_DNA"/>
</dbReference>
<protein>
    <submittedName>
        <fullName evidence="1">APOBEC3C isoform 2</fullName>
    </submittedName>
</protein>
<comment type="caution">
    <text evidence="1">The sequence shown here is derived from an EMBL/GenBank/DDBJ whole genome shotgun (WGS) entry which is preliminary data.</text>
</comment>
<name>A0A2J8UWQ9_PONAB</name>
<accession>A0A2J8UWQ9</accession>
<gene>
    <name evidence="1" type="ORF">CR201_G0024779</name>
</gene>
<reference evidence="1" key="1">
    <citation type="submission" date="2017-12" db="EMBL/GenBank/DDBJ databases">
        <title>High-resolution comparative analysis of great ape genomes.</title>
        <authorList>
            <person name="Pollen A."/>
            <person name="Hastie A."/>
            <person name="Hormozdiari F."/>
            <person name="Dougherty M."/>
            <person name="Liu R."/>
            <person name="Chaisson M."/>
            <person name="Hoppe E."/>
            <person name="Hill C."/>
            <person name="Pang A."/>
            <person name="Hillier L."/>
            <person name="Baker C."/>
            <person name="Armstrong J."/>
            <person name="Shendure J."/>
            <person name="Paten B."/>
            <person name="Wilson R."/>
            <person name="Chao H."/>
            <person name="Schneider V."/>
            <person name="Ventura M."/>
            <person name="Kronenberg Z."/>
            <person name="Murali S."/>
            <person name="Gordon D."/>
            <person name="Cantsilieris S."/>
            <person name="Munson K."/>
            <person name="Nelson B."/>
            <person name="Raja A."/>
            <person name="Underwood J."/>
            <person name="Diekhans M."/>
            <person name="Fiddes I."/>
            <person name="Haussler D."/>
            <person name="Eichler E."/>
        </authorList>
    </citation>
    <scope>NUCLEOTIDE SEQUENCE [LARGE SCALE GENOMIC DNA]</scope>
    <source>
        <strain evidence="1">Susie</strain>
    </source>
</reference>
<sequence length="61" mass="6510">MNPQIRWILRPIVMQKAASCLGSATTYSLLTQTTGLPGTHLGALAQSVQGRWPSSWPGTAT</sequence>
<dbReference type="AlphaFoldDB" id="A0A2J8UWQ9"/>
<organism evidence="1">
    <name type="scientific">Pongo abelii</name>
    <name type="common">Sumatran orangutan</name>
    <name type="synonym">Pongo pygmaeus abelii</name>
    <dbReference type="NCBI Taxonomy" id="9601"/>
    <lineage>
        <taxon>Eukaryota</taxon>
        <taxon>Metazoa</taxon>
        <taxon>Chordata</taxon>
        <taxon>Craniata</taxon>
        <taxon>Vertebrata</taxon>
        <taxon>Euteleostomi</taxon>
        <taxon>Mammalia</taxon>
        <taxon>Eutheria</taxon>
        <taxon>Euarchontoglires</taxon>
        <taxon>Primates</taxon>
        <taxon>Haplorrhini</taxon>
        <taxon>Catarrhini</taxon>
        <taxon>Hominidae</taxon>
        <taxon>Pongo</taxon>
    </lineage>
</organism>